<dbReference type="PROSITE" id="PS50294">
    <property type="entry name" value="WD_REPEATS_REGION"/>
    <property type="match status" value="4"/>
</dbReference>
<dbReference type="SUPFAM" id="SSF82171">
    <property type="entry name" value="DPP6 N-terminal domain-like"/>
    <property type="match status" value="1"/>
</dbReference>
<feature type="repeat" description="WD" evidence="3">
    <location>
        <begin position="269"/>
        <end position="310"/>
    </location>
</feature>
<dbReference type="InterPro" id="IPR013783">
    <property type="entry name" value="Ig-like_fold"/>
</dbReference>
<evidence type="ECO:0000259" key="4">
    <source>
        <dbReference type="SMART" id="SM00060"/>
    </source>
</evidence>
<dbReference type="SUPFAM" id="SSF49313">
    <property type="entry name" value="Cadherin-like"/>
    <property type="match status" value="2"/>
</dbReference>
<gene>
    <name evidence="5" type="ORF">EDC35_11174</name>
</gene>
<dbReference type="PANTHER" id="PTHR44019:SF8">
    <property type="entry name" value="POC1 CENTRIOLAR PROTEIN HOMOLOG"/>
    <property type="match status" value="1"/>
</dbReference>
<dbReference type="Gene3D" id="2.130.10.10">
    <property type="entry name" value="YVTN repeat-like/Quinoprotein amine dehydrogenase"/>
    <property type="match status" value="2"/>
</dbReference>
<feature type="repeat" description="WD" evidence="3">
    <location>
        <begin position="354"/>
        <end position="387"/>
    </location>
</feature>
<protein>
    <submittedName>
        <fullName evidence="5">WD40 repeat protein</fullName>
    </submittedName>
</protein>
<reference evidence="5 6" key="1">
    <citation type="submission" date="2019-03" db="EMBL/GenBank/DDBJ databases">
        <title>Genomic Encyclopedia of Type Strains, Phase IV (KMG-IV): sequencing the most valuable type-strain genomes for metagenomic binning, comparative biology and taxonomic classification.</title>
        <authorList>
            <person name="Goeker M."/>
        </authorList>
    </citation>
    <scope>NUCLEOTIDE SEQUENCE [LARGE SCALE GENOMIC DNA]</scope>
    <source>
        <strain evidence="5 6">DSM 13587</strain>
    </source>
</reference>
<dbReference type="Pfam" id="PF00400">
    <property type="entry name" value="WD40"/>
    <property type="match status" value="6"/>
</dbReference>
<dbReference type="InterPro" id="IPR059226">
    <property type="entry name" value="Choice_anch_Q_dom"/>
</dbReference>
<dbReference type="NCBIfam" id="NF041766">
    <property type="entry name" value="choice_anch_U"/>
    <property type="match status" value="1"/>
</dbReference>
<dbReference type="InterPro" id="IPR015943">
    <property type="entry name" value="WD40/YVTN_repeat-like_dom_sf"/>
</dbReference>
<dbReference type="InterPro" id="IPR053784">
    <property type="entry name" value="Choice_anch_U_dom"/>
</dbReference>
<feature type="domain" description="Fibronectin type-III" evidence="4">
    <location>
        <begin position="1126"/>
        <end position="1279"/>
    </location>
</feature>
<dbReference type="Proteomes" id="UP000295717">
    <property type="component" value="Unassembled WGS sequence"/>
</dbReference>
<feature type="repeat" description="WD" evidence="3">
    <location>
        <begin position="106"/>
        <end position="147"/>
    </location>
</feature>
<dbReference type="InterPro" id="IPR011050">
    <property type="entry name" value="Pectin_lyase_fold/virulence"/>
</dbReference>
<comment type="caution">
    <text evidence="5">The sequence shown here is derived from an EMBL/GenBank/DDBJ whole genome shotgun (WGS) entry which is preliminary data.</text>
</comment>
<dbReference type="EMBL" id="SMAO01000011">
    <property type="protein sequence ID" value="TCT18874.1"/>
    <property type="molecule type" value="Genomic_DNA"/>
</dbReference>
<dbReference type="InterPro" id="IPR015919">
    <property type="entry name" value="Cadherin-like_sf"/>
</dbReference>
<name>A0A4R3MRK8_9GAMM</name>
<evidence type="ECO:0000256" key="1">
    <source>
        <dbReference type="ARBA" id="ARBA00022574"/>
    </source>
</evidence>
<dbReference type="Pfam" id="PF18998">
    <property type="entry name" value="Flg_new_2"/>
    <property type="match status" value="4"/>
</dbReference>
<dbReference type="SMART" id="SM00320">
    <property type="entry name" value="WD40"/>
    <property type="match status" value="7"/>
</dbReference>
<dbReference type="InterPro" id="IPR001680">
    <property type="entry name" value="WD40_rpt"/>
</dbReference>
<dbReference type="InterPro" id="IPR050505">
    <property type="entry name" value="WDR55/POC1"/>
</dbReference>
<feature type="repeat" description="WD" evidence="3">
    <location>
        <begin position="312"/>
        <end position="353"/>
    </location>
</feature>
<evidence type="ECO:0000313" key="5">
    <source>
        <dbReference type="EMBL" id="TCT18874.1"/>
    </source>
</evidence>
<dbReference type="InterPro" id="IPR044060">
    <property type="entry name" value="Bacterial_rp_domain"/>
</dbReference>
<dbReference type="SUPFAM" id="SSF51126">
    <property type="entry name" value="Pectin lyase-like"/>
    <property type="match status" value="1"/>
</dbReference>
<feature type="repeat" description="WD" evidence="3">
    <location>
        <begin position="61"/>
        <end position="102"/>
    </location>
</feature>
<feature type="domain" description="Fibronectin type-III" evidence="4">
    <location>
        <begin position="1306"/>
        <end position="1386"/>
    </location>
</feature>
<dbReference type="NCBIfam" id="NF041518">
    <property type="entry name" value="choice_anch_Q"/>
    <property type="match status" value="1"/>
</dbReference>
<dbReference type="SMART" id="SM00060">
    <property type="entry name" value="FN3"/>
    <property type="match status" value="4"/>
</dbReference>
<dbReference type="GO" id="GO:0005509">
    <property type="term" value="F:calcium ion binding"/>
    <property type="evidence" value="ECO:0007669"/>
    <property type="project" value="InterPro"/>
</dbReference>
<proteinExistence type="predicted"/>
<dbReference type="PROSITE" id="PS50082">
    <property type="entry name" value="WD_REPEATS_2"/>
    <property type="match status" value="6"/>
</dbReference>
<dbReference type="OrthoDB" id="235631at2"/>
<evidence type="ECO:0000313" key="6">
    <source>
        <dbReference type="Proteomes" id="UP000295717"/>
    </source>
</evidence>
<dbReference type="PROSITE" id="PS00678">
    <property type="entry name" value="WD_REPEATS_1"/>
    <property type="match status" value="1"/>
</dbReference>
<dbReference type="Gene3D" id="2.60.40.10">
    <property type="entry name" value="Immunoglobulins"/>
    <property type="match status" value="3"/>
</dbReference>
<feature type="domain" description="Fibronectin type-III" evidence="4">
    <location>
        <begin position="503"/>
        <end position="581"/>
    </location>
</feature>
<evidence type="ECO:0000256" key="2">
    <source>
        <dbReference type="ARBA" id="ARBA00022737"/>
    </source>
</evidence>
<feature type="domain" description="Fibronectin type-III" evidence="4">
    <location>
        <begin position="389"/>
        <end position="478"/>
    </location>
</feature>
<dbReference type="Pfam" id="PF05345">
    <property type="entry name" value="He_PIG"/>
    <property type="match status" value="2"/>
</dbReference>
<sequence>MLHSCCRSSQPRPDSVPANLVERVLILFLLAIAGFLSTSAVFAADPITTANATSVAIQNTLNHSGAEVYSVAISPDNTIIAAGDTAGNIVLWNPVTGAEIRTINAHSGAEKTVRSVAFSPDGRILASGSLDNTVAFWDVATGSPLGSLGYSGDVYSVAISPTRYTSRVNGTSNGSMVFAVGTQDDEKVYLYTLLINKDTGAISDTNITEQTFSTDDGSVNRIYVSSVSFSPNGALLVSGSADGKVRIFKDLSDINDITDLLEIDASNASTYPTGAINRVVFSQDNLTVASGSADGYVRLWQVSDGTELSGQAMNHGSAVYGVGFSNDGSLLASVGADNLVKIWKVSDGSNLNTLTGHTGNVRSVVFASNSTFLASGSRDSSARIWGLAPLPIVTTGSVSNINATSATLGGTVDDNEAAVTAISFEYGTTTAYGSSATTTPSSISGSQGSTAVSAALTGLTCNTHYYFRLIADGTRDSGSDFVSGPCTTGPTVTTSAATGLSADGATLNGSVTDVGANVTITFEYGADTSYGTTVSPDTNASISATQGTPQTVSPAKTLTGLTCNTTYHYRIKATDGVLKTGSDQTFTTSGCVSGLTLNTPTVISTSASLATFEFQANADATLYFNVIASSGTCPSAAVIHANTDANRLYWGSAPLTANTPATYTLRNLTGSASYKLCATVYDGSAYSSVQGRTFSTQTAMDLSAAGIVWERMGAQGFSPISANAIIKMAMAPDGTPYIVTAGYTNDWQYVLNGGLTVKRWNNTTQSWISLGTSQTPPSGTTFTVQAINLAFAPDGAPYLLALAKSSSCSYLLVKKWDGAAWTDLTPAVTPLCGAGAQIHNAILAFGPDSRPYIAYKKTVSGAIKINVIQLEISGGASDWASVGTDISASTSAHNALSLAFAPDGTPYIALSEYASSSFTFRVYKFTTSWVRVGTSDISRRKLLDNDAFGINQGGIPFIAVNDEDTNNMAVHQFDGTTWESIGSLQTGSPSDLMKLVIAPSGWPVVGLIDSASGGTDGKVYHYNGSAWNGIGATVTSSFVTQGNLRQFYVALNPQGTPLFGHADSSASSKATVLQAIPPGPRVTTGAATGATLTGATLNGTVNPSGFAVSSIAFEYGSTTSYGTTAAATPASLAASAASTAVSATITGLSGVCNTGYHARLNATRDDNSTVVSGSDATFATSACTTGPSVTTSAASLVTGTGATLNGSVTDVGLNVTSIQFEYGTAAGSYGTAVNASTTITATPGTPQTVTPTKALTGLTCNTKYYYRIKATDATQTNNGSEQSFTTSPCTTGPSVTTSAATSVTGAGATLNGAVTDVGLNVTSIQFEYGAATGSYGTAVDASATAITATPGTPQTLNPTKALTGLTCNTTYYYRIKAIDATRTNNGSELSFTTTADCNAAPVASSVQIAGTATAGQILTGSYTYSDTESDPQSGSTFRWLSNATNTTTGATAISGATGTTYVITPADRAKYLFYCITPAASSGTSPGTEVCSAGRQIADSEVTWIVTTAADPGTVGGCISTPTTACSLRDAIVSASTTVSDTILISPSLSGQTITLTTSSATTLNTLTIDKNLSIYGLAANITIAGQPNVSGRLFSIGSGKSFLINNLTLANSGSLPAFDGGGILNQGTLFLQNVTFSNHLVPFSSSGAGLLNLGGTVQIIGCTFKNNEALSGGAIANLANGTLAIINSTFSGNRATSTSPGSGKGGAIWNQSGSVTLINSTLVENQTANSAAGGGIANESEQTFTLINTLLAGNTASSLAHNCAGTLSDDGHNLDTGTSCGFAATGSLNNIDATSVLLGTLDYYGGPTQTVPLLPGSVALDAGDATTCGTIPKDQRGTDRIIGTSCDIGAFESKGFTLTPVTGSTPQSATVSTAFTNTLGVTVASVATTPPEPVNGGRVTFTAPGTGASATLATSPATIASGAASVNVTANATAGAYSVTAGARGVATDASFSLTNTAAGPVNGVCGSANGQPLTSAPSGAALCSSGNATTVSGSGPWSWSCAGSGGGITASCSASLKTWSVTGSAGTGGSISPASQSVNHNARASFAVTPATGYGIASVSGCGGSLSGSLYTTGPITDNTCTVSASFSQNAVAGVCGSDHGKALASLNSTSPTLCTTGAVSGFNGTGPWTWSCTGTGGGVTASCAATTSHNVNASAGTGGGISPVGRTVNHGGVTSFTLTPNAGYAINLAVGGTCGGTLSGNLFTTNAVNADCTVTANFTATNTTTTIDTVTPTGRVASSPSVIGEAVTVTYSVTGPAGFNGTVTVSDQDGTTCSDAVTTAGTSATGSCQLTFATAGAKTLIATYSGTVNASASSGTNHLVADAPSLATPSLNSGVVGVPYAMQLVASGGHVTTATPYRFNATGLLAGFSLSTSGLLSGTGSAPGTSSVVITVTDALNQTSPPQTLPLSLVNQLTVATTSLPDGLVNAHYEQTLEAVGGQTPYAWSLASGSLPAGLSLDAATGKLSGTPTDLGASAPFTIRVTDAANRTADQALTLTTVAPTTVETGTVGTTQVTVSGNLTPEGGGATCALDDEQTLVLNVGDAGAPGTAPPSTILPYGLFKLTVQGCTPGQTRLTVRLVYPAALSEGTRYWKYGKTADNLADHWYVLPTAVIEGNTISFTLTDGGLGDDDLSANGSITDPGGPGGPVLGIGGAPGNGQVGSAYSAALSATSGTGPYNWSLAAGGLPPGIALNATSGALSGTPTLAGTFTFSVQLVDTGNGNTTVTNAYSVTIAAAGGGGPSPVNGACGSAHNGLFYDLPTSASALCASGTPSAVSGSGPWTWSCLGSNGGSAASCRANLATAATYTVTTSASVGGTISPAARVVKAGATTTFTLTPATGYALSSVSGCGGTLNGTTYTTGVITGACIVTATFSPRQYTVTASAGPGGTIAPASRRVSHGLTASFTLTPADGYAIDQVSGCGGRLSGTTYTTAPVTAACTVTARFAVTSTWLGLVGDWDGDGTVTAGLYDPVSGRFALRNANRTGAADSVFRYGPMNAGWWPLAGDWNGDGVTTVGLYDPLSGTFYLRNAHTPGVADVAFRYGPRNAGWYPLAGDWNHDGIDTVGLYDPHTGVFFLRNTHTPGVADQHFRYGPLDPGWIPLVGDWNGDGTTTIGLYDGLAGLVYLRQTNTPGVANVIFRYGPVDNDWWPLAGGWNGDGADSIGLFKPATESFYLRDSNTAGMAEYPDENGFRITVP</sequence>
<dbReference type="InterPro" id="IPR028994">
    <property type="entry name" value="Integrin_alpha_N"/>
</dbReference>
<dbReference type="InterPro" id="IPR019775">
    <property type="entry name" value="WD40_repeat_CS"/>
</dbReference>
<dbReference type="CDD" id="cd00200">
    <property type="entry name" value="WD40"/>
    <property type="match status" value="1"/>
</dbReference>
<dbReference type="InterPro" id="IPR003961">
    <property type="entry name" value="FN3_dom"/>
</dbReference>
<feature type="repeat" description="WD" evidence="3">
    <location>
        <begin position="224"/>
        <end position="249"/>
    </location>
</feature>
<keyword evidence="2" id="KW-0677">Repeat</keyword>
<keyword evidence="1 3" id="KW-0853">WD repeat</keyword>
<organism evidence="5 6">
    <name type="scientific">Thiobaca trueperi</name>
    <dbReference type="NCBI Taxonomy" id="127458"/>
    <lineage>
        <taxon>Bacteria</taxon>
        <taxon>Pseudomonadati</taxon>
        <taxon>Pseudomonadota</taxon>
        <taxon>Gammaproteobacteria</taxon>
        <taxon>Chromatiales</taxon>
        <taxon>Chromatiaceae</taxon>
        <taxon>Thiobaca</taxon>
    </lineage>
</organism>
<dbReference type="Gene3D" id="2.60.40.2700">
    <property type="match status" value="1"/>
</dbReference>
<accession>A0A4R3MRK8</accession>
<dbReference type="InterPro" id="IPR036322">
    <property type="entry name" value="WD40_repeat_dom_sf"/>
</dbReference>
<dbReference type="SUPFAM" id="SSF69318">
    <property type="entry name" value="Integrin alpha N-terminal domain"/>
    <property type="match status" value="1"/>
</dbReference>
<evidence type="ECO:0000256" key="3">
    <source>
        <dbReference type="PROSITE-ProRule" id="PRU00221"/>
    </source>
</evidence>
<keyword evidence="6" id="KW-1185">Reference proteome</keyword>
<dbReference type="GO" id="GO:0016020">
    <property type="term" value="C:membrane"/>
    <property type="evidence" value="ECO:0007669"/>
    <property type="project" value="InterPro"/>
</dbReference>
<dbReference type="SUPFAM" id="SSF50978">
    <property type="entry name" value="WD40 repeat-like"/>
    <property type="match status" value="1"/>
</dbReference>
<dbReference type="PANTHER" id="PTHR44019">
    <property type="entry name" value="WD REPEAT-CONTAINING PROTEIN 55"/>
    <property type="match status" value="1"/>
</dbReference>